<sequence>MTNTEIVARFLVRFTMSGFPPVHDHDSAKHKDAVISQPAVGLYLDCDQDMDLTETVLHFCVAEKWIVAPFGLLLGLGINQETFEATQAGLDAGKKLLEALNVEG</sequence>
<protein>
    <submittedName>
        <fullName evidence="1">Uncharacterized protein</fullName>
    </submittedName>
</protein>
<evidence type="ECO:0000313" key="1">
    <source>
        <dbReference type="EMBL" id="KKN35647.1"/>
    </source>
</evidence>
<comment type="caution">
    <text evidence="1">The sequence shown here is derived from an EMBL/GenBank/DDBJ whole genome shotgun (WGS) entry which is preliminary data.</text>
</comment>
<dbReference type="AlphaFoldDB" id="A0A0F9QF66"/>
<proteinExistence type="predicted"/>
<name>A0A0F9QF66_9ZZZZ</name>
<gene>
    <name evidence="1" type="ORF">LCGC14_0781440</name>
</gene>
<organism evidence="1">
    <name type="scientific">marine sediment metagenome</name>
    <dbReference type="NCBI Taxonomy" id="412755"/>
    <lineage>
        <taxon>unclassified sequences</taxon>
        <taxon>metagenomes</taxon>
        <taxon>ecological metagenomes</taxon>
    </lineage>
</organism>
<reference evidence="1" key="1">
    <citation type="journal article" date="2015" name="Nature">
        <title>Complex archaea that bridge the gap between prokaryotes and eukaryotes.</title>
        <authorList>
            <person name="Spang A."/>
            <person name="Saw J.H."/>
            <person name="Jorgensen S.L."/>
            <person name="Zaremba-Niedzwiedzka K."/>
            <person name="Martijn J."/>
            <person name="Lind A.E."/>
            <person name="van Eijk R."/>
            <person name="Schleper C."/>
            <person name="Guy L."/>
            <person name="Ettema T.J."/>
        </authorList>
    </citation>
    <scope>NUCLEOTIDE SEQUENCE</scope>
</reference>
<dbReference type="EMBL" id="LAZR01002023">
    <property type="protein sequence ID" value="KKN35647.1"/>
    <property type="molecule type" value="Genomic_DNA"/>
</dbReference>
<accession>A0A0F9QF66</accession>